<proteinExistence type="predicted"/>
<reference evidence="1" key="1">
    <citation type="journal article" date="2020" name="Fungal Divers.">
        <title>Resolving the Mortierellaceae phylogeny through synthesis of multi-gene phylogenetics and phylogenomics.</title>
        <authorList>
            <person name="Vandepol N."/>
            <person name="Liber J."/>
            <person name="Desiro A."/>
            <person name="Na H."/>
            <person name="Kennedy M."/>
            <person name="Barry K."/>
            <person name="Grigoriev I.V."/>
            <person name="Miller A.N."/>
            <person name="O'Donnell K."/>
            <person name="Stajich J.E."/>
            <person name="Bonito G."/>
        </authorList>
    </citation>
    <scope>NUCLEOTIDE SEQUENCE</scope>
    <source>
        <strain evidence="1">NRRL 2769</strain>
    </source>
</reference>
<keyword evidence="2" id="KW-1185">Reference proteome</keyword>
<dbReference type="Proteomes" id="UP000703661">
    <property type="component" value="Unassembled WGS sequence"/>
</dbReference>
<accession>A0A9P6MUG3</accession>
<gene>
    <name evidence="1" type="ORF">BGZ80_011208</name>
</gene>
<comment type="caution">
    <text evidence="1">The sequence shown here is derived from an EMBL/GenBank/DDBJ whole genome shotgun (WGS) entry which is preliminary data.</text>
</comment>
<evidence type="ECO:0000313" key="1">
    <source>
        <dbReference type="EMBL" id="KAG0013241.1"/>
    </source>
</evidence>
<evidence type="ECO:0000313" key="2">
    <source>
        <dbReference type="Proteomes" id="UP000703661"/>
    </source>
</evidence>
<protein>
    <submittedName>
        <fullName evidence="1">Uncharacterized protein</fullName>
    </submittedName>
</protein>
<sequence length="211" mass="23409">MDFQDRADDSGDLRLVFTLVGRSVVDFLVGVWRYTLIRSDRSGVGGNVYWRKYPPTLWRLTELNGDDDMAFRLGRGGDGCGGDGRRCRYSAADTGVNRAGPVFPEAPEVAVGILTCALSRLDDVDGLDGTLFGPRKSKEALAVRRLFGVEGHSGGDLEDDAPLLPFCTVEIGIVMEGVEVEKEKENEDREERAESWKSWDFVRCVELDLQE</sequence>
<name>A0A9P6MUG3_9FUNG</name>
<dbReference type="EMBL" id="JAAAID010000874">
    <property type="protein sequence ID" value="KAG0013241.1"/>
    <property type="molecule type" value="Genomic_DNA"/>
</dbReference>
<dbReference type="AlphaFoldDB" id="A0A9P6MUG3"/>
<organism evidence="1 2">
    <name type="scientific">Entomortierella chlamydospora</name>
    <dbReference type="NCBI Taxonomy" id="101097"/>
    <lineage>
        <taxon>Eukaryota</taxon>
        <taxon>Fungi</taxon>
        <taxon>Fungi incertae sedis</taxon>
        <taxon>Mucoromycota</taxon>
        <taxon>Mortierellomycotina</taxon>
        <taxon>Mortierellomycetes</taxon>
        <taxon>Mortierellales</taxon>
        <taxon>Mortierellaceae</taxon>
        <taxon>Entomortierella</taxon>
    </lineage>
</organism>